<feature type="region of interest" description="Disordered" evidence="3">
    <location>
        <begin position="681"/>
        <end position="741"/>
    </location>
</feature>
<dbReference type="Pfam" id="PF15739">
    <property type="entry name" value="TSNAXIP1_N"/>
    <property type="match status" value="1"/>
</dbReference>
<dbReference type="SUPFAM" id="SSF48371">
    <property type="entry name" value="ARM repeat"/>
    <property type="match status" value="1"/>
</dbReference>
<name>A0A9U8EAY0_BIOGL</name>
<evidence type="ECO:0000256" key="1">
    <source>
        <dbReference type="ARBA" id="ARBA00023054"/>
    </source>
</evidence>
<dbReference type="GeneID" id="106065828"/>
<dbReference type="Pfam" id="PF13838">
    <property type="entry name" value="Clathrin_H_link"/>
    <property type="match status" value="1"/>
</dbReference>
<organism evidence="5 6">
    <name type="scientific">Biomphalaria glabrata</name>
    <name type="common">Bloodfluke planorb</name>
    <name type="synonym">Freshwater snail</name>
    <dbReference type="NCBI Taxonomy" id="6526"/>
    <lineage>
        <taxon>Eukaryota</taxon>
        <taxon>Metazoa</taxon>
        <taxon>Spiralia</taxon>
        <taxon>Lophotrochozoa</taxon>
        <taxon>Mollusca</taxon>
        <taxon>Gastropoda</taxon>
        <taxon>Heterobranchia</taxon>
        <taxon>Euthyneura</taxon>
        <taxon>Panpulmonata</taxon>
        <taxon>Hygrophila</taxon>
        <taxon>Lymnaeoidea</taxon>
        <taxon>Planorbidae</taxon>
        <taxon>Biomphalaria</taxon>
    </lineage>
</organism>
<keyword evidence="5" id="KW-1185">Reference proteome</keyword>
<feature type="compositionally biased region" description="Polar residues" evidence="3">
    <location>
        <begin position="687"/>
        <end position="698"/>
    </location>
</feature>
<evidence type="ECO:0000256" key="3">
    <source>
        <dbReference type="SAM" id="MobiDB-lite"/>
    </source>
</evidence>
<dbReference type="InterPro" id="IPR016024">
    <property type="entry name" value="ARM-type_fold"/>
</dbReference>
<dbReference type="RefSeq" id="XP_013080184.2">
    <property type="nucleotide sequence ID" value="XM_013224730.2"/>
</dbReference>
<proteinExistence type="predicted"/>
<dbReference type="PANTHER" id="PTHR10292:SF11">
    <property type="entry name" value="CLATHRIN HEAVY CHAIN LINKER DOMAIN-CONTAINING PROTEIN 1"/>
    <property type="match status" value="1"/>
</dbReference>
<reference evidence="6" key="1">
    <citation type="submission" date="2025-08" db="UniProtKB">
        <authorList>
            <consortium name="RefSeq"/>
        </authorList>
    </citation>
    <scope>IDENTIFICATION</scope>
</reference>
<dbReference type="OMA" id="QAYNQMK"/>
<keyword evidence="1 2" id="KW-0175">Coiled coil</keyword>
<dbReference type="AlphaFoldDB" id="A0A9U8EAY0"/>
<dbReference type="InterPro" id="IPR032755">
    <property type="entry name" value="TSNAXIP1_N"/>
</dbReference>
<feature type="compositionally biased region" description="Basic and acidic residues" evidence="3">
    <location>
        <begin position="701"/>
        <end position="710"/>
    </location>
</feature>
<dbReference type="OrthoDB" id="2113814at2759"/>
<protein>
    <submittedName>
        <fullName evidence="6">Clathrin heavy chain linker domain-containing protein 1-like</fullName>
    </submittedName>
</protein>
<dbReference type="Proteomes" id="UP001165740">
    <property type="component" value="Chromosome 3"/>
</dbReference>
<accession>A0A9U8EAY0</accession>
<feature type="coiled-coil region" evidence="2">
    <location>
        <begin position="112"/>
        <end position="153"/>
    </location>
</feature>
<evidence type="ECO:0000313" key="6">
    <source>
        <dbReference type="RefSeq" id="XP_013080184.2"/>
    </source>
</evidence>
<evidence type="ECO:0000313" key="5">
    <source>
        <dbReference type="Proteomes" id="UP001165740"/>
    </source>
</evidence>
<gene>
    <name evidence="6" type="primary">LOC106065828</name>
</gene>
<feature type="region of interest" description="Disordered" evidence="3">
    <location>
        <begin position="1"/>
        <end position="20"/>
    </location>
</feature>
<dbReference type="PANTHER" id="PTHR10292">
    <property type="entry name" value="CLATHRIN HEAVY CHAIN RELATED"/>
    <property type="match status" value="1"/>
</dbReference>
<dbReference type="Gene3D" id="1.25.40.30">
    <property type="match status" value="1"/>
</dbReference>
<sequence>MTSSGRSTPTPSNRYSPLPPIKSKIDREFIDDLNMFIKAELCKIKTDDEEQKYLVWKAAFNKVIEHVVAYRPILTAIKKEYEDTIEIIKTGQKNADFLHLKLKSMASEPSTLRNYKKRADELEERIVLIKKENEKLEQEIKDMQALKEEREKRPKTAETPRRQLKTDNRFIPGLTLEEMTDMKVLQKKFEALDRQLKELNISLKTRFLPKTHKVQLKETLDTKVTTRDQLLHQSLVYKAKSQRLKIALEAAQAYNQMKPPHQTVGDAVTLAFHQANGTFQEEKDKLDKEYGDVLAQSNSTEDDDPNKEKEAELMLEYIEKFNELFEDGLFEEAAVHAANSPKGILRTQATLAKFRDVPAKGKGRSPLLAFCDALMSSVKAAGKKPNEALSLDCVEAGLNESRVDMVHHWLAQDRLTLSHKMGIIICDHCTCRLPCVCECQSMGQSIFVRLKEHYDAVLAMLRQGKVQNALQYARHWHCITSDKVNDVLKINDCPQLIIGLLAADVLKRKLLLNITVGSILQGLMNLNKPELIATLIEAISGQKTDHEEATALPLSRAVLLDRSTKPEQWSAIVHFLETAGHHDAALQLFATTYITNIVQQSSIILQNEQGRKGVSFAHTVQTRSDSEEDLSDSTHGTTSRDTSSREISPDPLIPQKSQRESILKKKGYSVNDVQWRKLSPSGKRVSLASTVQSPSPSFARTAEDKHDEILRPASKISGSVRLIDSDPYTSNPESAGESEAE</sequence>
<dbReference type="KEGG" id="bgt:106065828"/>
<feature type="domain" description="Translin-associated factor X-interacting protein 1 N-terminal" evidence="4">
    <location>
        <begin position="36"/>
        <end position="143"/>
    </location>
</feature>
<evidence type="ECO:0000256" key="2">
    <source>
        <dbReference type="SAM" id="Coils"/>
    </source>
</evidence>
<dbReference type="InterPro" id="IPR012331">
    <property type="entry name" value="Clathrin_H-chain_linker"/>
</dbReference>
<feature type="region of interest" description="Disordered" evidence="3">
    <location>
        <begin position="620"/>
        <end position="664"/>
    </location>
</feature>
<evidence type="ECO:0000259" key="4">
    <source>
        <dbReference type="Pfam" id="PF15739"/>
    </source>
</evidence>
<feature type="compositionally biased region" description="Polar residues" evidence="3">
    <location>
        <begin position="1"/>
        <end position="15"/>
    </location>
</feature>